<evidence type="ECO:0000256" key="1">
    <source>
        <dbReference type="SAM" id="MobiDB-lite"/>
    </source>
</evidence>
<dbReference type="OrthoDB" id="10017762at2"/>
<evidence type="ECO:0000313" key="2">
    <source>
        <dbReference type="EMBL" id="EEV18501.1"/>
    </source>
</evidence>
<protein>
    <submittedName>
        <fullName evidence="2">Uncharacterized protein</fullName>
    </submittedName>
</protein>
<feature type="region of interest" description="Disordered" evidence="1">
    <location>
        <begin position="347"/>
        <end position="375"/>
    </location>
</feature>
<dbReference type="InterPro" id="IPR015943">
    <property type="entry name" value="WD40/YVTN_repeat-like_dom_sf"/>
</dbReference>
<dbReference type="eggNOG" id="ENOG5031AYS">
    <property type="taxonomic scope" value="Bacteria"/>
</dbReference>
<dbReference type="RefSeq" id="WP_005869502.1">
    <property type="nucleotide sequence ID" value="NZ_ACYG01000009.1"/>
</dbReference>
<dbReference type="Proteomes" id="UP000005709">
    <property type="component" value="Unassembled WGS sequence"/>
</dbReference>
<dbReference type="SUPFAM" id="SSF50969">
    <property type="entry name" value="YVTN repeat-like/Quinoprotein amine dehydrogenase"/>
    <property type="match status" value="1"/>
</dbReference>
<feature type="compositionally biased region" description="Basic and acidic residues" evidence="1">
    <location>
        <begin position="351"/>
        <end position="375"/>
    </location>
</feature>
<keyword evidence="3" id="KW-1185">Reference proteome</keyword>
<accession>C8PEM3</accession>
<sequence length="412" mass="46466">MKILWQSRLQNRLRDIGENILIKGDRAFYAGDNDEQKQMKLRKFSLASGEQLASAPFRDFTRAATFDDDGRTLVVLGFIDTIYKFNAADLALISKHKKGVLKYGNFIALSSKDGDKKAITATDDTLFIYDFKTQAGTRKRLKGCAEIFKQDELNFLIFTRSGQIYRLNLSSCELKIIAKACPMTQVQRAGGGYCIRVGEAGENGEIEGANELVFTDANFNVKFRVKLDFDFDKFELAADESDGWRGHFINELNELRILNLMRSEAGGFENGGSGEFTQGEASKSRCEAMDKFEQNDPARYLATKPILTHKFKQKGARILGVVAAASCRAASTKYEAKQKGAFAEQNFTSEGGRRDENKRSARRAPGKDEMYAHRMPEKNEWRQHTPECTRDLVLVDNAYDEDAEQILTCYEI</sequence>
<name>C8PEM3_9BACT</name>
<gene>
    <name evidence="2" type="ORF">CAMGR0001_2512</name>
</gene>
<comment type="caution">
    <text evidence="2">The sequence shown here is derived from an EMBL/GenBank/DDBJ whole genome shotgun (WGS) entry which is preliminary data.</text>
</comment>
<organism evidence="2 3">
    <name type="scientific">Campylobacter gracilis RM3268</name>
    <dbReference type="NCBI Taxonomy" id="553220"/>
    <lineage>
        <taxon>Bacteria</taxon>
        <taxon>Pseudomonadati</taxon>
        <taxon>Campylobacterota</taxon>
        <taxon>Epsilonproteobacteria</taxon>
        <taxon>Campylobacterales</taxon>
        <taxon>Campylobacteraceae</taxon>
        <taxon>Campylobacter</taxon>
    </lineage>
</organism>
<reference evidence="2 3" key="1">
    <citation type="submission" date="2009-07" db="EMBL/GenBank/DDBJ databases">
        <authorList>
            <person name="Madupu R."/>
            <person name="Sebastian Y."/>
            <person name="Durkin A.S."/>
            <person name="Torralba M."/>
            <person name="Methe B."/>
            <person name="Sutton G.G."/>
            <person name="Strausberg R.L."/>
            <person name="Nelson K.E."/>
        </authorList>
    </citation>
    <scope>NUCLEOTIDE SEQUENCE [LARGE SCALE GENOMIC DNA]</scope>
    <source>
        <strain evidence="2 3">RM3268</strain>
    </source>
</reference>
<dbReference type="Gene3D" id="2.130.10.10">
    <property type="entry name" value="YVTN repeat-like/Quinoprotein amine dehydrogenase"/>
    <property type="match status" value="1"/>
</dbReference>
<dbReference type="InterPro" id="IPR011044">
    <property type="entry name" value="Quino_amine_DH_bsu"/>
</dbReference>
<evidence type="ECO:0000313" key="3">
    <source>
        <dbReference type="Proteomes" id="UP000005709"/>
    </source>
</evidence>
<dbReference type="AlphaFoldDB" id="C8PEM3"/>
<dbReference type="EMBL" id="ACYG01000009">
    <property type="protein sequence ID" value="EEV18501.1"/>
    <property type="molecule type" value="Genomic_DNA"/>
</dbReference>
<proteinExistence type="predicted"/>